<dbReference type="CDD" id="cd00293">
    <property type="entry name" value="USP-like"/>
    <property type="match status" value="2"/>
</dbReference>
<dbReference type="InterPro" id="IPR014729">
    <property type="entry name" value="Rossmann-like_a/b/a_fold"/>
</dbReference>
<reference evidence="4" key="1">
    <citation type="submission" date="2017-02" db="EMBL/GenBank/DDBJ databases">
        <authorList>
            <person name="Varghese N."/>
            <person name="Submissions S."/>
        </authorList>
    </citation>
    <scope>NUCLEOTIDE SEQUENCE [LARGE SCALE GENOMIC DNA]</scope>
    <source>
        <strain evidence="4">DSM 23546</strain>
    </source>
</reference>
<dbReference type="SUPFAM" id="SSF52402">
    <property type="entry name" value="Adenine nucleotide alpha hydrolases-like"/>
    <property type="match status" value="2"/>
</dbReference>
<protein>
    <submittedName>
        <fullName evidence="3">Nucleotide-binding universal stress protein, UspA family</fullName>
    </submittedName>
</protein>
<dbReference type="InterPro" id="IPR006015">
    <property type="entry name" value="Universal_stress_UspA"/>
</dbReference>
<dbReference type="InterPro" id="IPR006016">
    <property type="entry name" value="UspA"/>
</dbReference>
<dbReference type="OrthoDB" id="9788959at2"/>
<accession>A0A1T5CGR9</accession>
<comment type="similarity">
    <text evidence="1">Belongs to the universal stress protein A family.</text>
</comment>
<keyword evidence="4" id="KW-1185">Reference proteome</keyword>
<dbReference type="Proteomes" id="UP000190339">
    <property type="component" value="Unassembled WGS sequence"/>
</dbReference>
<dbReference type="PANTHER" id="PTHR46268:SF6">
    <property type="entry name" value="UNIVERSAL STRESS PROTEIN UP12"/>
    <property type="match status" value="1"/>
</dbReference>
<evidence type="ECO:0000313" key="4">
    <source>
        <dbReference type="Proteomes" id="UP000190339"/>
    </source>
</evidence>
<dbReference type="PRINTS" id="PR01438">
    <property type="entry name" value="UNVRSLSTRESS"/>
</dbReference>
<feature type="domain" description="UspA" evidence="2">
    <location>
        <begin position="1"/>
        <end position="146"/>
    </location>
</feature>
<sequence>MKKIILPTDFSENAFNAISYALNLFKKEECAFYLLNTFTPSTYHDKLEEFNPGQTDIKDASQESSLAQMAELQKRISKKFKNPKHLFVPHCAFNTLVDEVERIIDKENIDLVIMGTQGATGAGDILFGTNTIHILKKAACPILAVPSNFTYKSPKRILFPTDYGIVYQKEKLKELLNIAKQKRAEIELLYVSGGYELTEGQLARKANLEEILKGIPCQFHIDTDNDIPDAIIDFTFDNKIDLLVMLRLKHSLIGRIFSKSLIKELGFNLTFPLMVLPYDTKN</sequence>
<evidence type="ECO:0000259" key="2">
    <source>
        <dbReference type="Pfam" id="PF00582"/>
    </source>
</evidence>
<proteinExistence type="inferred from homology"/>
<name>A0A1T5CGR9_9FLAO</name>
<dbReference type="Gene3D" id="3.40.50.620">
    <property type="entry name" value="HUPs"/>
    <property type="match status" value="2"/>
</dbReference>
<organism evidence="3 4">
    <name type="scientific">Maribacter arcticus</name>
    <dbReference type="NCBI Taxonomy" id="561365"/>
    <lineage>
        <taxon>Bacteria</taxon>
        <taxon>Pseudomonadati</taxon>
        <taxon>Bacteroidota</taxon>
        <taxon>Flavobacteriia</taxon>
        <taxon>Flavobacteriales</taxon>
        <taxon>Flavobacteriaceae</taxon>
        <taxon>Maribacter</taxon>
    </lineage>
</organism>
<evidence type="ECO:0000313" key="3">
    <source>
        <dbReference type="EMBL" id="SKB58692.1"/>
    </source>
</evidence>
<evidence type="ECO:0000256" key="1">
    <source>
        <dbReference type="ARBA" id="ARBA00008791"/>
    </source>
</evidence>
<dbReference type="STRING" id="561365.SAMN05660866_02289"/>
<gene>
    <name evidence="3" type="ORF">SAMN05660866_02289</name>
</gene>
<dbReference type="Pfam" id="PF00582">
    <property type="entry name" value="Usp"/>
    <property type="match status" value="1"/>
</dbReference>
<dbReference type="AlphaFoldDB" id="A0A1T5CGR9"/>
<dbReference type="EMBL" id="FUYL01000006">
    <property type="protein sequence ID" value="SKB58692.1"/>
    <property type="molecule type" value="Genomic_DNA"/>
</dbReference>
<dbReference type="RefSeq" id="WP_079512734.1">
    <property type="nucleotide sequence ID" value="NZ_FUYL01000006.1"/>
</dbReference>
<dbReference type="PANTHER" id="PTHR46268">
    <property type="entry name" value="STRESS RESPONSE PROTEIN NHAX"/>
    <property type="match status" value="1"/>
</dbReference>